<gene>
    <name evidence="1" type="ORF">EK21DRAFT_108896</name>
</gene>
<name>A0A9P4HF40_9PLEO</name>
<accession>A0A9P4HF40</accession>
<protein>
    <submittedName>
        <fullName evidence="1">Uncharacterized protein</fullName>
    </submittedName>
</protein>
<evidence type="ECO:0000313" key="1">
    <source>
        <dbReference type="EMBL" id="KAF2033428.1"/>
    </source>
</evidence>
<keyword evidence="2" id="KW-1185">Reference proteome</keyword>
<evidence type="ECO:0000313" key="2">
    <source>
        <dbReference type="Proteomes" id="UP000799777"/>
    </source>
</evidence>
<sequence>MSTREERTTRNPIDLLRHLKRLPITIEQAIHWLQSKDLEQAASKALKGHGLANLQLPNSPIEDPTFTDMRRAAKTPREKPYRAGFVYHDAHLPRYMPWIVLRRFEDSYKLIGVPNGEVHHDKPKDGEQPGTLADTAISIAFCHEAASNATYRRTTASQGPMNVQNSSRALYKMTKIENDRTEEYQKAASMLARQLLAWPTNTNQATPVRLVSSDIR</sequence>
<dbReference type="EMBL" id="ML978166">
    <property type="protein sequence ID" value="KAF2033428.1"/>
    <property type="molecule type" value="Genomic_DNA"/>
</dbReference>
<organism evidence="1 2">
    <name type="scientific">Setomelanomma holmii</name>
    <dbReference type="NCBI Taxonomy" id="210430"/>
    <lineage>
        <taxon>Eukaryota</taxon>
        <taxon>Fungi</taxon>
        <taxon>Dikarya</taxon>
        <taxon>Ascomycota</taxon>
        <taxon>Pezizomycotina</taxon>
        <taxon>Dothideomycetes</taxon>
        <taxon>Pleosporomycetidae</taxon>
        <taxon>Pleosporales</taxon>
        <taxon>Pleosporineae</taxon>
        <taxon>Phaeosphaeriaceae</taxon>
        <taxon>Setomelanomma</taxon>
    </lineage>
</organism>
<comment type="caution">
    <text evidence="1">The sequence shown here is derived from an EMBL/GenBank/DDBJ whole genome shotgun (WGS) entry which is preliminary data.</text>
</comment>
<dbReference type="AlphaFoldDB" id="A0A9P4HF40"/>
<dbReference type="Proteomes" id="UP000799777">
    <property type="component" value="Unassembled WGS sequence"/>
</dbReference>
<reference evidence="1" key="1">
    <citation type="journal article" date="2020" name="Stud. Mycol.">
        <title>101 Dothideomycetes genomes: a test case for predicting lifestyles and emergence of pathogens.</title>
        <authorList>
            <person name="Haridas S."/>
            <person name="Albert R."/>
            <person name="Binder M."/>
            <person name="Bloem J."/>
            <person name="Labutti K."/>
            <person name="Salamov A."/>
            <person name="Andreopoulos B."/>
            <person name="Baker S."/>
            <person name="Barry K."/>
            <person name="Bills G."/>
            <person name="Bluhm B."/>
            <person name="Cannon C."/>
            <person name="Castanera R."/>
            <person name="Culley D."/>
            <person name="Daum C."/>
            <person name="Ezra D."/>
            <person name="Gonzalez J."/>
            <person name="Henrissat B."/>
            <person name="Kuo A."/>
            <person name="Liang C."/>
            <person name="Lipzen A."/>
            <person name="Lutzoni F."/>
            <person name="Magnuson J."/>
            <person name="Mondo S."/>
            <person name="Nolan M."/>
            <person name="Ohm R."/>
            <person name="Pangilinan J."/>
            <person name="Park H.-J."/>
            <person name="Ramirez L."/>
            <person name="Alfaro M."/>
            <person name="Sun H."/>
            <person name="Tritt A."/>
            <person name="Yoshinaga Y."/>
            <person name="Zwiers L.-H."/>
            <person name="Turgeon B."/>
            <person name="Goodwin S."/>
            <person name="Spatafora J."/>
            <person name="Crous P."/>
            <person name="Grigoriev I."/>
        </authorList>
    </citation>
    <scope>NUCLEOTIDE SEQUENCE</scope>
    <source>
        <strain evidence="1">CBS 110217</strain>
    </source>
</reference>
<proteinExistence type="predicted"/>